<protein>
    <recommendedName>
        <fullName evidence="2 5">Basal-body rod modification protein FlgD</fullName>
    </recommendedName>
</protein>
<keyword evidence="8" id="KW-0966">Cell projection</keyword>
<dbReference type="Pfam" id="PF13860">
    <property type="entry name" value="FlgD_ig"/>
    <property type="match status" value="1"/>
</dbReference>
<organism evidence="8 9">
    <name type="scientific">Litorivicinus lipolyticus</name>
    <dbReference type="NCBI Taxonomy" id="418701"/>
    <lineage>
        <taxon>Bacteria</taxon>
        <taxon>Pseudomonadati</taxon>
        <taxon>Pseudomonadota</taxon>
        <taxon>Gammaproteobacteria</taxon>
        <taxon>Oceanospirillales</taxon>
        <taxon>Litorivicinaceae</taxon>
        <taxon>Litorivicinus</taxon>
    </lineage>
</organism>
<evidence type="ECO:0000256" key="1">
    <source>
        <dbReference type="ARBA" id="ARBA00010577"/>
    </source>
</evidence>
<dbReference type="Proteomes" id="UP000388235">
    <property type="component" value="Chromosome"/>
</dbReference>
<gene>
    <name evidence="8" type="ORF">GH975_06325</name>
</gene>
<dbReference type="AlphaFoldDB" id="A0A5Q2QCZ1"/>
<keyword evidence="8" id="KW-0282">Flagellum</keyword>
<feature type="domain" description="FlgD Tudor-like" evidence="7">
    <location>
        <begin position="88"/>
        <end position="214"/>
    </location>
</feature>
<dbReference type="InterPro" id="IPR025965">
    <property type="entry name" value="FlgD/Vpr_Ig-like"/>
</dbReference>
<keyword evidence="8" id="KW-0969">Cilium</keyword>
<evidence type="ECO:0000256" key="5">
    <source>
        <dbReference type="RuleBase" id="RU362076"/>
    </source>
</evidence>
<dbReference type="Gene3D" id="2.60.40.4070">
    <property type="match status" value="1"/>
</dbReference>
<dbReference type="KEGG" id="llp:GH975_06325"/>
<dbReference type="GO" id="GO:0044781">
    <property type="term" value="P:bacterial-type flagellum organization"/>
    <property type="evidence" value="ECO:0007669"/>
    <property type="project" value="UniProtKB-UniRule"/>
</dbReference>
<dbReference type="RefSeq" id="WP_153713715.1">
    <property type="nucleotide sequence ID" value="NZ_CP045871.1"/>
</dbReference>
<comment type="function">
    <text evidence="4 5">Required for flagellar hook formation. May act as a scaffolding protein.</text>
</comment>
<evidence type="ECO:0000256" key="4">
    <source>
        <dbReference type="ARBA" id="ARBA00024746"/>
    </source>
</evidence>
<dbReference type="Pfam" id="PF03963">
    <property type="entry name" value="FlgD"/>
    <property type="match status" value="1"/>
</dbReference>
<dbReference type="OrthoDB" id="9785233at2"/>
<dbReference type="EMBL" id="CP045871">
    <property type="protein sequence ID" value="QGG80211.1"/>
    <property type="molecule type" value="Genomic_DNA"/>
</dbReference>
<sequence>MTNSIGGSNDINYLQSQLTSTRTEASQNQLDQDAFMQLLIAQMKNQDPTAPIDANEQLVQLAQFSQVEGLDKINAKMEELVSAQSSAQALQASSLVGRTVTVETSAFDYRGGQMNAQVDLPSSTGNLEIQVLDQIGREVDRISLGQESAGTINFNWSGDSRGAHRFVALATEATGDTYAVPVYLNANVNSVSLSGNSTTLNLNSVGPVALADVRAITESTQENNDVN</sequence>
<feature type="domain" description="FlgD/Vpr Ig-like" evidence="6">
    <location>
        <begin position="111"/>
        <end position="160"/>
    </location>
</feature>
<evidence type="ECO:0000313" key="8">
    <source>
        <dbReference type="EMBL" id="QGG80211.1"/>
    </source>
</evidence>
<proteinExistence type="inferred from homology"/>
<keyword evidence="9" id="KW-1185">Reference proteome</keyword>
<evidence type="ECO:0000259" key="7">
    <source>
        <dbReference type="Pfam" id="PF13861"/>
    </source>
</evidence>
<name>A0A5Q2QCZ1_9GAMM</name>
<evidence type="ECO:0000313" key="9">
    <source>
        <dbReference type="Proteomes" id="UP000388235"/>
    </source>
</evidence>
<reference evidence="8 9" key="1">
    <citation type="submission" date="2019-11" db="EMBL/GenBank/DDBJ databases">
        <authorList>
            <person name="Khan S.A."/>
            <person name="Jeon C.O."/>
            <person name="Chun B.H."/>
        </authorList>
    </citation>
    <scope>NUCLEOTIDE SEQUENCE [LARGE SCALE GENOMIC DNA]</scope>
    <source>
        <strain evidence="8 9">IMCC 1097</strain>
    </source>
</reference>
<dbReference type="InterPro" id="IPR025963">
    <property type="entry name" value="FLgD_Tudor"/>
</dbReference>
<dbReference type="Gene3D" id="2.30.30.910">
    <property type="match status" value="1"/>
</dbReference>
<evidence type="ECO:0000256" key="3">
    <source>
        <dbReference type="ARBA" id="ARBA00022795"/>
    </source>
</evidence>
<evidence type="ECO:0000259" key="6">
    <source>
        <dbReference type="Pfam" id="PF13860"/>
    </source>
</evidence>
<keyword evidence="3 5" id="KW-1005">Bacterial flagellum biogenesis</keyword>
<evidence type="ECO:0000256" key="2">
    <source>
        <dbReference type="ARBA" id="ARBA00016013"/>
    </source>
</evidence>
<comment type="similarity">
    <text evidence="1 5">Belongs to the FlgD family.</text>
</comment>
<accession>A0A5Q2QCZ1</accession>
<dbReference type="InterPro" id="IPR005648">
    <property type="entry name" value="FlgD"/>
</dbReference>
<dbReference type="Pfam" id="PF13861">
    <property type="entry name" value="FLgD_tudor"/>
    <property type="match status" value="1"/>
</dbReference>